<dbReference type="PANTHER" id="PTHR34472">
    <property type="entry name" value="SULFUR CARRIER PROTEIN THIS"/>
    <property type="match status" value="1"/>
</dbReference>
<dbReference type="InterPro" id="IPR012675">
    <property type="entry name" value="Beta-grasp_dom_sf"/>
</dbReference>
<dbReference type="Pfam" id="PF02597">
    <property type="entry name" value="ThiS"/>
    <property type="match status" value="1"/>
</dbReference>
<accession>A0ABN2KJI4</accession>
<dbReference type="CDD" id="cd00565">
    <property type="entry name" value="Ubl_ThiS"/>
    <property type="match status" value="1"/>
</dbReference>
<comment type="caution">
    <text evidence="1">The sequence shown here is derived from an EMBL/GenBank/DDBJ whole genome shotgun (WGS) entry which is preliminary data.</text>
</comment>
<evidence type="ECO:0000313" key="1">
    <source>
        <dbReference type="EMBL" id="GAA1757887.1"/>
    </source>
</evidence>
<gene>
    <name evidence="1" type="primary">thiS</name>
    <name evidence="1" type="ORF">GCM10009681_31420</name>
</gene>
<dbReference type="NCBIfam" id="TIGR01683">
    <property type="entry name" value="thiS"/>
    <property type="match status" value="1"/>
</dbReference>
<dbReference type="Gene3D" id="3.10.20.30">
    <property type="match status" value="1"/>
</dbReference>
<dbReference type="RefSeq" id="WP_344082173.1">
    <property type="nucleotide sequence ID" value="NZ_BAAALS010000014.1"/>
</dbReference>
<dbReference type="Proteomes" id="UP001500655">
    <property type="component" value="Unassembled WGS sequence"/>
</dbReference>
<evidence type="ECO:0000313" key="2">
    <source>
        <dbReference type="Proteomes" id="UP001500655"/>
    </source>
</evidence>
<protein>
    <submittedName>
        <fullName evidence="1">Sulfur carrier protein ThiS</fullName>
    </submittedName>
</protein>
<name>A0ABN2KJI4_9ACTN</name>
<dbReference type="EMBL" id="BAAALS010000014">
    <property type="protein sequence ID" value="GAA1757887.1"/>
    <property type="molecule type" value="Genomic_DNA"/>
</dbReference>
<sequence length="66" mass="7075">MNIVINGQPADVTDGWSVGQLVRARTDEQRRVAVARNSEVVPRSEWDSTALSEGDKVEILAPVAGG</sequence>
<dbReference type="InterPro" id="IPR010035">
    <property type="entry name" value="Thi_S"/>
</dbReference>
<keyword evidence="2" id="KW-1185">Reference proteome</keyword>
<reference evidence="1 2" key="1">
    <citation type="journal article" date="2019" name="Int. J. Syst. Evol. Microbiol.">
        <title>The Global Catalogue of Microorganisms (GCM) 10K type strain sequencing project: providing services to taxonomists for standard genome sequencing and annotation.</title>
        <authorList>
            <consortium name="The Broad Institute Genomics Platform"/>
            <consortium name="The Broad Institute Genome Sequencing Center for Infectious Disease"/>
            <person name="Wu L."/>
            <person name="Ma J."/>
        </authorList>
    </citation>
    <scope>NUCLEOTIDE SEQUENCE [LARGE SCALE GENOMIC DNA]</scope>
    <source>
        <strain evidence="1 2">JCM 13249</strain>
    </source>
</reference>
<organism evidence="1 2">
    <name type="scientific">Luedemannella helvata</name>
    <dbReference type="NCBI Taxonomy" id="349315"/>
    <lineage>
        <taxon>Bacteria</taxon>
        <taxon>Bacillati</taxon>
        <taxon>Actinomycetota</taxon>
        <taxon>Actinomycetes</taxon>
        <taxon>Micromonosporales</taxon>
        <taxon>Micromonosporaceae</taxon>
        <taxon>Luedemannella</taxon>
    </lineage>
</organism>
<dbReference type="SUPFAM" id="SSF54285">
    <property type="entry name" value="MoaD/ThiS"/>
    <property type="match status" value="1"/>
</dbReference>
<proteinExistence type="predicted"/>
<dbReference type="InterPro" id="IPR003749">
    <property type="entry name" value="ThiS/MoaD-like"/>
</dbReference>
<dbReference type="PANTHER" id="PTHR34472:SF1">
    <property type="entry name" value="SULFUR CARRIER PROTEIN THIS"/>
    <property type="match status" value="1"/>
</dbReference>
<dbReference type="InterPro" id="IPR016155">
    <property type="entry name" value="Mopterin_synth/thiamin_S_b"/>
</dbReference>